<keyword evidence="2" id="KW-0540">Nuclease</keyword>
<reference evidence="3" key="1">
    <citation type="journal article" date="2019" name="Int. J. Syst. Evol. Microbiol.">
        <title>The Global Catalogue of Microorganisms (GCM) 10K type strain sequencing project: providing services to taxonomists for standard genome sequencing and annotation.</title>
        <authorList>
            <consortium name="The Broad Institute Genomics Platform"/>
            <consortium name="The Broad Institute Genome Sequencing Center for Infectious Disease"/>
            <person name="Wu L."/>
            <person name="Ma J."/>
        </authorList>
    </citation>
    <scope>NUCLEOTIDE SEQUENCE [LARGE SCALE GENOMIC DNA]</scope>
    <source>
        <strain evidence="3">CCUG 61696</strain>
    </source>
</reference>
<dbReference type="Pfam" id="PF05685">
    <property type="entry name" value="Uma2"/>
    <property type="match status" value="1"/>
</dbReference>
<keyword evidence="2" id="KW-0378">Hydrolase</keyword>
<feature type="domain" description="Putative restriction endonuclease" evidence="1">
    <location>
        <begin position="24"/>
        <end position="190"/>
    </location>
</feature>
<dbReference type="SUPFAM" id="SSF52980">
    <property type="entry name" value="Restriction endonuclease-like"/>
    <property type="match status" value="1"/>
</dbReference>
<dbReference type="CDD" id="cd06260">
    <property type="entry name" value="DUF820-like"/>
    <property type="match status" value="1"/>
</dbReference>
<keyword evidence="2" id="KW-0255">Endonuclease</keyword>
<dbReference type="GO" id="GO:0004519">
    <property type="term" value="F:endonuclease activity"/>
    <property type="evidence" value="ECO:0007669"/>
    <property type="project" value="UniProtKB-KW"/>
</dbReference>
<dbReference type="InterPro" id="IPR011335">
    <property type="entry name" value="Restrct_endonuc-II-like"/>
</dbReference>
<accession>A0ABW3Z7E6</accession>
<keyword evidence="3" id="KW-1185">Reference proteome</keyword>
<organism evidence="2 3">
    <name type="scientific">Methylopila musalis</name>
    <dbReference type="NCBI Taxonomy" id="1134781"/>
    <lineage>
        <taxon>Bacteria</taxon>
        <taxon>Pseudomonadati</taxon>
        <taxon>Pseudomonadota</taxon>
        <taxon>Alphaproteobacteria</taxon>
        <taxon>Hyphomicrobiales</taxon>
        <taxon>Methylopilaceae</taxon>
        <taxon>Methylopila</taxon>
    </lineage>
</organism>
<comment type="caution">
    <text evidence="2">The sequence shown here is derived from an EMBL/GenBank/DDBJ whole genome shotgun (WGS) entry which is preliminary data.</text>
</comment>
<dbReference type="InterPro" id="IPR012296">
    <property type="entry name" value="Nuclease_put_TT1808"/>
</dbReference>
<dbReference type="EMBL" id="JBHTMX010000034">
    <property type="protein sequence ID" value="MFD1331637.1"/>
    <property type="molecule type" value="Genomic_DNA"/>
</dbReference>
<dbReference type="RefSeq" id="WP_378774847.1">
    <property type="nucleotide sequence ID" value="NZ_JBHTMX010000034.1"/>
</dbReference>
<name>A0ABW3Z7E6_9HYPH</name>
<sequence length="203" mass="21882">MNVRHAPAIDHHAAELQPGMAVPVEAFLAWLDTQDGKHEYDRGTVGMMVRVTANHAKLVWKFVVGLTARLDVDRYQVFSESFGVRTGGSIRFPDILVQAPEPDGSALESKTPLVIVEVLSPSTAYTDHVVKRDEYLALFSLQADVVAEANAPKLTLWARGADGEFPLAPVEIEGLDATLPLDGLGVELPLAELYRGVSGPNGG</sequence>
<dbReference type="PANTHER" id="PTHR36558">
    <property type="entry name" value="GLR1098 PROTEIN"/>
    <property type="match status" value="1"/>
</dbReference>
<evidence type="ECO:0000313" key="2">
    <source>
        <dbReference type="EMBL" id="MFD1331637.1"/>
    </source>
</evidence>
<dbReference type="Proteomes" id="UP001597171">
    <property type="component" value="Unassembled WGS sequence"/>
</dbReference>
<protein>
    <submittedName>
        <fullName evidence="2">Uma2 family endonuclease</fullName>
    </submittedName>
</protein>
<gene>
    <name evidence="2" type="ORF">ACFQ4O_06440</name>
</gene>
<proteinExistence type="predicted"/>
<evidence type="ECO:0000259" key="1">
    <source>
        <dbReference type="Pfam" id="PF05685"/>
    </source>
</evidence>
<evidence type="ECO:0000313" key="3">
    <source>
        <dbReference type="Proteomes" id="UP001597171"/>
    </source>
</evidence>
<dbReference type="Gene3D" id="3.90.1570.10">
    <property type="entry name" value="tt1808, chain A"/>
    <property type="match status" value="1"/>
</dbReference>
<dbReference type="PANTHER" id="PTHR36558:SF1">
    <property type="entry name" value="RESTRICTION ENDONUCLEASE DOMAIN-CONTAINING PROTEIN-RELATED"/>
    <property type="match status" value="1"/>
</dbReference>
<dbReference type="InterPro" id="IPR008538">
    <property type="entry name" value="Uma2"/>
</dbReference>